<accession>D4KYK7</accession>
<dbReference type="EMBL" id="FP929050">
    <property type="protein sequence ID" value="CBL12447.1"/>
    <property type="molecule type" value="Genomic_DNA"/>
</dbReference>
<organism evidence="2 3">
    <name type="scientific">Roseburia intestinalis XB6B4</name>
    <dbReference type="NCBI Taxonomy" id="718255"/>
    <lineage>
        <taxon>Bacteria</taxon>
        <taxon>Bacillati</taxon>
        <taxon>Bacillota</taxon>
        <taxon>Clostridia</taxon>
        <taxon>Lachnospirales</taxon>
        <taxon>Lachnospiraceae</taxon>
        <taxon>Roseburia</taxon>
    </lineage>
</organism>
<evidence type="ECO:0000256" key="1">
    <source>
        <dbReference type="SAM" id="MobiDB-lite"/>
    </source>
</evidence>
<dbReference type="Proteomes" id="UP000008953">
    <property type="component" value="Chromosome"/>
</dbReference>
<name>D4KYK7_9FIRM</name>
<feature type="region of interest" description="Disordered" evidence="1">
    <location>
        <begin position="1"/>
        <end position="24"/>
    </location>
</feature>
<proteinExistence type="predicted"/>
<evidence type="ECO:0000313" key="3">
    <source>
        <dbReference type="Proteomes" id="UP000008953"/>
    </source>
</evidence>
<gene>
    <name evidence="2" type="ORF">RO1_18960</name>
</gene>
<reference evidence="2 3" key="1">
    <citation type="submission" date="2010-03" db="EMBL/GenBank/DDBJ databases">
        <title>The genome sequence of Roseburia intestinalis XB6B4.</title>
        <authorList>
            <consortium name="metaHIT consortium -- http://www.metahit.eu/"/>
            <person name="Pajon A."/>
            <person name="Turner K."/>
            <person name="Parkhill J."/>
            <person name="Bernalier A."/>
        </authorList>
    </citation>
    <scope>NUCLEOTIDE SEQUENCE [LARGE SCALE GENOMIC DNA]</scope>
    <source>
        <strain evidence="2 3">XB6B4</strain>
    </source>
</reference>
<evidence type="ECO:0000313" key="2">
    <source>
        <dbReference type="EMBL" id="CBL12447.1"/>
    </source>
</evidence>
<reference evidence="2 3" key="2">
    <citation type="submission" date="2010-03" db="EMBL/GenBank/DDBJ databases">
        <authorList>
            <person name="Pajon A."/>
        </authorList>
    </citation>
    <scope>NUCLEOTIDE SEQUENCE [LARGE SCALE GENOMIC DNA]</scope>
    <source>
        <strain evidence="2 3">XB6B4</strain>
    </source>
</reference>
<dbReference type="KEGG" id="rix:RO1_18960"/>
<protein>
    <submittedName>
        <fullName evidence="2">Uncharacterized protein</fullName>
    </submittedName>
</protein>
<feature type="compositionally biased region" description="Basic and acidic residues" evidence="1">
    <location>
        <begin position="15"/>
        <end position="24"/>
    </location>
</feature>
<sequence length="24" mass="2808">MVKKIMRDPLFLGQKSEDATEKDK</sequence>
<dbReference type="HOGENOM" id="CLU_3421179_0_0_9"/>
<dbReference type="AlphaFoldDB" id="D4KYK7"/>